<dbReference type="AlphaFoldDB" id="A0A2G9WRR8"/>
<feature type="chain" id="PRO_5013910126" evidence="2">
    <location>
        <begin position="39"/>
        <end position="192"/>
    </location>
</feature>
<accession>A0A2G9WRR8</accession>
<keyword evidence="1 2" id="KW-0732">Signal</keyword>
<dbReference type="Proteomes" id="UP000231070">
    <property type="component" value="Unassembled WGS sequence"/>
</dbReference>
<dbReference type="OrthoDB" id="8372029at2"/>
<dbReference type="RefSeq" id="WP_100082330.1">
    <property type="nucleotide sequence ID" value="NZ_NQVN01000018.1"/>
</dbReference>
<gene>
    <name evidence="3" type="ORF">CJ014_20310</name>
</gene>
<evidence type="ECO:0000256" key="2">
    <source>
        <dbReference type="SAM" id="SignalP"/>
    </source>
</evidence>
<dbReference type="Pfam" id="PF13983">
    <property type="entry name" value="YsaB"/>
    <property type="match status" value="1"/>
</dbReference>
<dbReference type="InterPro" id="IPR025728">
    <property type="entry name" value="YsaB-like"/>
</dbReference>
<dbReference type="EMBL" id="NQVN01000018">
    <property type="protein sequence ID" value="PIO97373.1"/>
    <property type="molecule type" value="Genomic_DNA"/>
</dbReference>
<evidence type="ECO:0000256" key="1">
    <source>
        <dbReference type="ARBA" id="ARBA00022729"/>
    </source>
</evidence>
<comment type="caution">
    <text evidence="3">The sequence shown here is derived from an EMBL/GenBank/DDBJ whole genome shotgun (WGS) entry which is preliminary data.</text>
</comment>
<reference evidence="3 4" key="1">
    <citation type="submission" date="2017-08" db="EMBL/GenBank/DDBJ databases">
        <title>Pleomorphomonas carboxidotrophicus sp. nov., a new mesophilic hydrogenogenic carboxidotroph.</title>
        <authorList>
            <person name="Esquivel-Elizondo S."/>
            <person name="Krajmalnik-Brown R."/>
            <person name="Maldonado J."/>
        </authorList>
    </citation>
    <scope>NUCLEOTIDE SEQUENCE [LARGE SCALE GENOMIC DNA]</scope>
    <source>
        <strain evidence="3 4">SVCO-16</strain>
    </source>
</reference>
<feature type="signal peptide" evidence="2">
    <location>
        <begin position="1"/>
        <end position="38"/>
    </location>
</feature>
<sequence>MTNDSETRISPNKAGRRAIYAAASLALAAFWLAAPAEAKVPSFSAACPGRVDVRADNGGRVFINGQPARLKSFNDRSYEARAGNVTVSVAVGPGGRLTVSSAARGPGNGICQVKDIRADAPRRPGNTPPGQLAAVCRDQAAQRFRLRPSDITTDNIVRRGAGYSVEGKFRDRGRTAFFRCSFDGNGRFVSVR</sequence>
<name>A0A2G9WRR8_9HYPH</name>
<keyword evidence="4" id="KW-1185">Reference proteome</keyword>
<organism evidence="3 4">
    <name type="scientific">Pleomorphomonas carboxyditropha</name>
    <dbReference type="NCBI Taxonomy" id="2023338"/>
    <lineage>
        <taxon>Bacteria</taxon>
        <taxon>Pseudomonadati</taxon>
        <taxon>Pseudomonadota</taxon>
        <taxon>Alphaproteobacteria</taxon>
        <taxon>Hyphomicrobiales</taxon>
        <taxon>Pleomorphomonadaceae</taxon>
        <taxon>Pleomorphomonas</taxon>
    </lineage>
</organism>
<protein>
    <submittedName>
        <fullName evidence="3">Uncharacterized protein</fullName>
    </submittedName>
</protein>
<proteinExistence type="predicted"/>
<evidence type="ECO:0000313" key="3">
    <source>
        <dbReference type="EMBL" id="PIO97373.1"/>
    </source>
</evidence>
<evidence type="ECO:0000313" key="4">
    <source>
        <dbReference type="Proteomes" id="UP000231070"/>
    </source>
</evidence>